<dbReference type="CDD" id="cd07557">
    <property type="entry name" value="trimeric_dUTPase"/>
    <property type="match status" value="1"/>
</dbReference>
<feature type="domain" description="dUTPase-like" evidence="5">
    <location>
        <begin position="59"/>
        <end position="165"/>
    </location>
</feature>
<dbReference type="Gene3D" id="2.70.40.10">
    <property type="match status" value="1"/>
</dbReference>
<dbReference type="EMBL" id="OL604152">
    <property type="protein sequence ID" value="UJQ43990.1"/>
    <property type="molecule type" value="Genomic_DNA"/>
</dbReference>
<dbReference type="GO" id="GO:0000287">
    <property type="term" value="F:magnesium ion binding"/>
    <property type="evidence" value="ECO:0007669"/>
    <property type="project" value="InterPro"/>
</dbReference>
<evidence type="ECO:0000256" key="4">
    <source>
        <dbReference type="ARBA" id="ARBA00023080"/>
    </source>
</evidence>
<dbReference type="Pfam" id="PF00692">
    <property type="entry name" value="dUTPase"/>
    <property type="match status" value="1"/>
</dbReference>
<dbReference type="GO" id="GO:0004170">
    <property type="term" value="F:dUTP diphosphatase activity"/>
    <property type="evidence" value="ECO:0007669"/>
    <property type="project" value="UniProtKB-EC"/>
</dbReference>
<dbReference type="InterPro" id="IPR036157">
    <property type="entry name" value="dUTPase-like_sf"/>
</dbReference>
<dbReference type="EC" id="3.6.1.23" evidence="2"/>
<reference evidence="6" key="2">
    <citation type="journal article" date="2022" name="Curr. Genet.">
        <title>Suggestion for a new bacteriophage genus for the Klebsiella pneumoniae phage vB_KpnS-Carvaje.</title>
        <authorList>
            <person name="Sousa J.C."/>
            <person name="Sillankorva S."/>
            <person name="Faustino A."/>
            <person name="Carvalho C.M."/>
        </authorList>
    </citation>
    <scope>NUCLEOTIDE SEQUENCE</scope>
</reference>
<dbReference type="Proteomes" id="UP000829649">
    <property type="component" value="Segment"/>
</dbReference>
<dbReference type="InterPro" id="IPR033704">
    <property type="entry name" value="dUTPase_trimeric"/>
</dbReference>
<dbReference type="GO" id="GO:0006226">
    <property type="term" value="P:dUMP biosynthetic process"/>
    <property type="evidence" value="ECO:0007669"/>
    <property type="project" value="InterPro"/>
</dbReference>
<evidence type="ECO:0000256" key="1">
    <source>
        <dbReference type="ARBA" id="ARBA00006581"/>
    </source>
</evidence>
<keyword evidence="7" id="KW-1185">Reference proteome</keyword>
<gene>
    <name evidence="6" type="ORF">GO:0004170</name>
</gene>
<dbReference type="InterPro" id="IPR029054">
    <property type="entry name" value="dUTPase-like"/>
</dbReference>
<proteinExistence type="inferred from homology"/>
<reference evidence="6" key="1">
    <citation type="submission" date="2021-11" db="EMBL/GenBank/DDBJ databases">
        <authorList>
            <person name="Sousa J."/>
            <person name="Sillankorva S."/>
            <person name="Faustino A."/>
            <person name="Carvalho C."/>
        </authorList>
    </citation>
    <scope>NUCLEOTIDE SEQUENCE</scope>
</reference>
<dbReference type="GO" id="GO:0046081">
    <property type="term" value="P:dUTP catabolic process"/>
    <property type="evidence" value="ECO:0007669"/>
    <property type="project" value="InterPro"/>
</dbReference>
<accession>A0AAE8Z6X2</accession>
<keyword evidence="3 6" id="KW-0378">Hydrolase</keyword>
<dbReference type="InterPro" id="IPR008181">
    <property type="entry name" value="dUTPase"/>
</dbReference>
<organism evidence="6 7">
    <name type="scientific">Klebsiella phage vB_KpnS-Carvaje</name>
    <dbReference type="NCBI Taxonomy" id="2900314"/>
    <lineage>
        <taxon>Viruses</taxon>
        <taxon>Duplodnaviria</taxon>
        <taxon>Heunggongvirae</taxon>
        <taxon>Uroviricota</taxon>
        <taxon>Caudoviricetes</taxon>
        <taxon>Carvajevirus</taxon>
        <taxon>Carvajevirus carvaje</taxon>
    </lineage>
</organism>
<keyword evidence="4" id="KW-0546">Nucleotide metabolism</keyword>
<evidence type="ECO:0000313" key="6">
    <source>
        <dbReference type="EMBL" id="UJQ43990.1"/>
    </source>
</evidence>
<name>A0AAE8Z6X2_9CAUD</name>
<evidence type="ECO:0000256" key="3">
    <source>
        <dbReference type="ARBA" id="ARBA00022801"/>
    </source>
</evidence>
<protein>
    <recommendedName>
        <fullName evidence="2">dUTP diphosphatase</fullName>
        <ecNumber evidence="2">3.6.1.23</ecNumber>
    </recommendedName>
</protein>
<comment type="similarity">
    <text evidence="1">Belongs to the dUTPase family.</text>
</comment>
<dbReference type="PANTHER" id="PTHR11241">
    <property type="entry name" value="DEOXYURIDINE 5'-TRIPHOSPHATE NUCLEOTIDOHYDROLASE"/>
    <property type="match status" value="1"/>
</dbReference>
<evidence type="ECO:0000259" key="5">
    <source>
        <dbReference type="Pfam" id="PF00692"/>
    </source>
</evidence>
<evidence type="ECO:0000256" key="2">
    <source>
        <dbReference type="ARBA" id="ARBA00012379"/>
    </source>
</evidence>
<dbReference type="PANTHER" id="PTHR11241:SF0">
    <property type="entry name" value="DEOXYURIDINE 5'-TRIPHOSPHATE NUCLEOTIDOHYDROLASE"/>
    <property type="match status" value="1"/>
</dbReference>
<dbReference type="NCBIfam" id="TIGR00576">
    <property type="entry name" value="dut"/>
    <property type="match status" value="1"/>
</dbReference>
<dbReference type="SUPFAM" id="SSF51283">
    <property type="entry name" value="dUTPase-like"/>
    <property type="match status" value="1"/>
</dbReference>
<evidence type="ECO:0000313" key="7">
    <source>
        <dbReference type="Proteomes" id="UP000829649"/>
    </source>
</evidence>
<sequence length="167" mass="18393">MSNLYIQRLTNLAVIPTRETADSAGMDVRACLWSETVTIFPPAGAKLERKPIEGIIGIYPGERALIPTGLKMSVDADHCIKFYPRSGLSLKNGMTLINCVGVGDRDYPGEYFITLVNHSHKVFMLEHGERCCQLMVERVEPVAVVEVEQLPGVESQRKGGFGSTGRK</sequence>